<gene>
    <name evidence="5" type="primary">recX</name>
    <name evidence="9" type="ORF">G3T37_00725</name>
</gene>
<name>A0A7C9TMV3_9MICO</name>
<comment type="similarity">
    <text evidence="2 5">Belongs to the RecX family.</text>
</comment>
<dbReference type="Pfam" id="PF21981">
    <property type="entry name" value="RecX_HTH3"/>
    <property type="match status" value="1"/>
</dbReference>
<keyword evidence="10" id="KW-1185">Reference proteome</keyword>
<evidence type="ECO:0000313" key="10">
    <source>
        <dbReference type="Proteomes" id="UP000479756"/>
    </source>
</evidence>
<reference evidence="9 10" key="1">
    <citation type="journal article" date="2014" name="Int. J. Syst. Evol. Microbiol.">
        <title>Description of Galbitalea soli gen. nov., sp. nov., and Frondihabitans sucicola sp. nov.</title>
        <authorList>
            <person name="Kim S.J."/>
            <person name="Lim J.M."/>
            <person name="Ahn J.H."/>
            <person name="Weon H.Y."/>
            <person name="Hamada M."/>
            <person name="Suzuki K."/>
            <person name="Ahn T.Y."/>
            <person name="Kwon S.W."/>
        </authorList>
    </citation>
    <scope>NUCLEOTIDE SEQUENCE [LARGE SCALE GENOMIC DNA]</scope>
    <source>
        <strain evidence="9 10">NBRC 108727</strain>
    </source>
</reference>
<comment type="subcellular location">
    <subcellularLocation>
        <location evidence="1 5">Cytoplasm</location>
    </subcellularLocation>
</comment>
<comment type="caution">
    <text evidence="9">The sequence shown here is derived from an EMBL/GenBank/DDBJ whole genome shotgun (WGS) entry which is preliminary data.</text>
</comment>
<evidence type="ECO:0000256" key="4">
    <source>
        <dbReference type="ARBA" id="ARBA00022490"/>
    </source>
</evidence>
<dbReference type="Gene3D" id="1.10.10.10">
    <property type="entry name" value="Winged helix-like DNA-binding domain superfamily/Winged helix DNA-binding domain"/>
    <property type="match status" value="2"/>
</dbReference>
<dbReference type="HAMAP" id="MF_01114">
    <property type="entry name" value="RecX"/>
    <property type="match status" value="1"/>
</dbReference>
<keyword evidence="4 5" id="KW-0963">Cytoplasm</keyword>
<dbReference type="GO" id="GO:0006282">
    <property type="term" value="P:regulation of DNA repair"/>
    <property type="evidence" value="ECO:0007669"/>
    <property type="project" value="UniProtKB-UniRule"/>
</dbReference>
<dbReference type="InterPro" id="IPR036388">
    <property type="entry name" value="WH-like_DNA-bd_sf"/>
</dbReference>
<feature type="domain" description="RecX third three-helical" evidence="8">
    <location>
        <begin position="161"/>
        <end position="207"/>
    </location>
</feature>
<sequence length="226" mass="24592">MAASSDHLAPVIYLPGVPAPGSVEHLRDRIREVESSPTPRASRSRLGTDVAEEELPESVGERSARVHTIALRALTRRSLSIAEMRSLLATREIDEVDREIEVDALVRVGLLDDDDLASTLVRSLRERKGLGRAAIVAELKRRKIDPDSITAALDDVSEEGDEFERALEVALKRAGQLRSLDPETAKRRLSGYLMRKGYSGSVMSRAVGEALGAGGSRRTAGGPRFD</sequence>
<dbReference type="GO" id="GO:0005737">
    <property type="term" value="C:cytoplasm"/>
    <property type="evidence" value="ECO:0007669"/>
    <property type="project" value="UniProtKB-SubCell"/>
</dbReference>
<proteinExistence type="inferred from homology"/>
<evidence type="ECO:0000256" key="2">
    <source>
        <dbReference type="ARBA" id="ARBA00009695"/>
    </source>
</evidence>
<protein>
    <recommendedName>
        <fullName evidence="3 5">Regulatory protein RecX</fullName>
    </recommendedName>
</protein>
<organism evidence="9 10">
    <name type="scientific">Galbitalea soli</name>
    <dbReference type="NCBI Taxonomy" id="1268042"/>
    <lineage>
        <taxon>Bacteria</taxon>
        <taxon>Bacillati</taxon>
        <taxon>Actinomycetota</taxon>
        <taxon>Actinomycetes</taxon>
        <taxon>Micrococcales</taxon>
        <taxon>Microbacteriaceae</taxon>
        <taxon>Galbitalea</taxon>
    </lineage>
</organism>
<feature type="region of interest" description="Disordered" evidence="6">
    <location>
        <begin position="28"/>
        <end position="59"/>
    </location>
</feature>
<dbReference type="Pfam" id="PF02631">
    <property type="entry name" value="RecX_HTH2"/>
    <property type="match status" value="1"/>
</dbReference>
<dbReference type="InterPro" id="IPR053924">
    <property type="entry name" value="RecX_HTH_2nd"/>
</dbReference>
<evidence type="ECO:0000259" key="8">
    <source>
        <dbReference type="Pfam" id="PF21981"/>
    </source>
</evidence>
<dbReference type="PANTHER" id="PTHR33602:SF1">
    <property type="entry name" value="REGULATORY PROTEIN RECX FAMILY PROTEIN"/>
    <property type="match status" value="1"/>
</dbReference>
<evidence type="ECO:0000313" key="9">
    <source>
        <dbReference type="EMBL" id="NEM89878.1"/>
    </source>
</evidence>
<dbReference type="PANTHER" id="PTHR33602">
    <property type="entry name" value="REGULATORY PROTEIN RECX FAMILY PROTEIN"/>
    <property type="match status" value="1"/>
</dbReference>
<comment type="function">
    <text evidence="5">Modulates RecA activity.</text>
</comment>
<evidence type="ECO:0000256" key="6">
    <source>
        <dbReference type="SAM" id="MobiDB-lite"/>
    </source>
</evidence>
<feature type="domain" description="RecX second three-helical" evidence="7">
    <location>
        <begin position="112"/>
        <end position="153"/>
    </location>
</feature>
<evidence type="ECO:0000256" key="5">
    <source>
        <dbReference type="HAMAP-Rule" id="MF_01114"/>
    </source>
</evidence>
<dbReference type="InterPro" id="IPR053925">
    <property type="entry name" value="RecX_HTH_3rd"/>
</dbReference>
<dbReference type="AlphaFoldDB" id="A0A7C9TMV3"/>
<dbReference type="RefSeq" id="WP_163471541.1">
    <property type="nucleotide sequence ID" value="NZ_JAAGWZ010000001.1"/>
</dbReference>
<accession>A0A7C9TMV3</accession>
<evidence type="ECO:0000259" key="7">
    <source>
        <dbReference type="Pfam" id="PF02631"/>
    </source>
</evidence>
<dbReference type="InterPro" id="IPR003783">
    <property type="entry name" value="Regulatory_RecX"/>
</dbReference>
<evidence type="ECO:0000256" key="1">
    <source>
        <dbReference type="ARBA" id="ARBA00004496"/>
    </source>
</evidence>
<dbReference type="EMBL" id="JAAGWZ010000001">
    <property type="protein sequence ID" value="NEM89878.1"/>
    <property type="molecule type" value="Genomic_DNA"/>
</dbReference>
<evidence type="ECO:0000256" key="3">
    <source>
        <dbReference type="ARBA" id="ARBA00018111"/>
    </source>
</evidence>
<dbReference type="Proteomes" id="UP000479756">
    <property type="component" value="Unassembled WGS sequence"/>
</dbReference>